<keyword evidence="1" id="KW-0378">Hydrolase</keyword>
<dbReference type="Pfam" id="PF00300">
    <property type="entry name" value="His_Phos_1"/>
    <property type="match status" value="1"/>
</dbReference>
<dbReference type="InterPro" id="IPR013078">
    <property type="entry name" value="His_Pase_superF_clade-1"/>
</dbReference>
<dbReference type="InterPro" id="IPR029033">
    <property type="entry name" value="His_PPase_superfam"/>
</dbReference>
<protein>
    <submittedName>
        <fullName evidence="2">Phosphohistidine phosphatase</fullName>
    </submittedName>
</protein>
<dbReference type="AlphaFoldDB" id="A0A3D9UUW3"/>
<keyword evidence="3" id="KW-1185">Reference proteome</keyword>
<dbReference type="EMBL" id="QTUA01000001">
    <property type="protein sequence ID" value="REF31740.1"/>
    <property type="molecule type" value="Genomic_DNA"/>
</dbReference>
<dbReference type="PANTHER" id="PTHR20935">
    <property type="entry name" value="PHOSPHOGLYCERATE MUTASE-RELATED"/>
    <property type="match status" value="1"/>
</dbReference>
<sequence length="167" mass="17812">MTAQRTLILIRHAKAEPHGSRPDHERELAERGVRDAREIGRRLKADGLRADFVWCSTAARTRETWAAIVEGSGDGALVDHDRRIYDASPRTLLEVLRETDANIGTVVLVGHAPGVPALAAALTEGNATTDFADHFVTSGVAVLGVDVEWADLAPGTADLVAAFVGRG</sequence>
<evidence type="ECO:0000313" key="3">
    <source>
        <dbReference type="Proteomes" id="UP000256253"/>
    </source>
</evidence>
<dbReference type="SUPFAM" id="SSF53254">
    <property type="entry name" value="Phosphoglycerate mutase-like"/>
    <property type="match status" value="1"/>
</dbReference>
<dbReference type="InterPro" id="IPR051021">
    <property type="entry name" value="Mito_Ser/Thr_phosphatase"/>
</dbReference>
<dbReference type="RefSeq" id="WP_115923534.1">
    <property type="nucleotide sequence ID" value="NZ_QTUA01000001.1"/>
</dbReference>
<dbReference type="PANTHER" id="PTHR20935:SF1">
    <property type="entry name" value="SLL1549 PROTEIN"/>
    <property type="match status" value="1"/>
</dbReference>
<proteinExistence type="predicted"/>
<dbReference type="Gene3D" id="3.40.50.1240">
    <property type="entry name" value="Phosphoglycerate mutase-like"/>
    <property type="match status" value="1"/>
</dbReference>
<gene>
    <name evidence="2" type="ORF">DFJ65_2821</name>
</gene>
<accession>A0A3D9UUW3</accession>
<reference evidence="2 3" key="1">
    <citation type="submission" date="2018-08" db="EMBL/GenBank/DDBJ databases">
        <title>Sequencing the genomes of 1000 actinobacteria strains.</title>
        <authorList>
            <person name="Klenk H.-P."/>
        </authorList>
    </citation>
    <scope>NUCLEOTIDE SEQUENCE [LARGE SCALE GENOMIC DNA]</scope>
    <source>
        <strain evidence="2 3">DSM 22967</strain>
    </source>
</reference>
<organism evidence="2 3">
    <name type="scientific">Calidifontibacter indicus</name>
    <dbReference type="NCBI Taxonomy" id="419650"/>
    <lineage>
        <taxon>Bacteria</taxon>
        <taxon>Bacillati</taxon>
        <taxon>Actinomycetota</taxon>
        <taxon>Actinomycetes</taxon>
        <taxon>Micrococcales</taxon>
        <taxon>Dermacoccaceae</taxon>
        <taxon>Calidifontibacter</taxon>
    </lineage>
</organism>
<dbReference type="Proteomes" id="UP000256253">
    <property type="component" value="Unassembled WGS sequence"/>
</dbReference>
<dbReference type="OrthoDB" id="9810154at2"/>
<dbReference type="SMART" id="SM00855">
    <property type="entry name" value="PGAM"/>
    <property type="match status" value="1"/>
</dbReference>
<comment type="caution">
    <text evidence="2">The sequence shown here is derived from an EMBL/GenBank/DDBJ whole genome shotgun (WGS) entry which is preliminary data.</text>
</comment>
<dbReference type="GO" id="GO:0016787">
    <property type="term" value="F:hydrolase activity"/>
    <property type="evidence" value="ECO:0007669"/>
    <property type="project" value="UniProtKB-KW"/>
</dbReference>
<name>A0A3D9UUW3_9MICO</name>
<evidence type="ECO:0000313" key="2">
    <source>
        <dbReference type="EMBL" id="REF31740.1"/>
    </source>
</evidence>
<evidence type="ECO:0000256" key="1">
    <source>
        <dbReference type="ARBA" id="ARBA00022801"/>
    </source>
</evidence>
<dbReference type="CDD" id="cd07067">
    <property type="entry name" value="HP_PGM_like"/>
    <property type="match status" value="1"/>
</dbReference>